<dbReference type="GO" id="GO:0044205">
    <property type="term" value="P:'de novo' UMP biosynthetic process"/>
    <property type="evidence" value="ECO:0007669"/>
    <property type="project" value="UniProtKB-UniRule"/>
</dbReference>
<comment type="catalytic activity">
    <reaction evidence="6">
        <text>(S)-dihydroorotate + H2O = N-carbamoyl-L-aspartate + H(+)</text>
        <dbReference type="Rhea" id="RHEA:24296"/>
        <dbReference type="ChEBI" id="CHEBI:15377"/>
        <dbReference type="ChEBI" id="CHEBI:15378"/>
        <dbReference type="ChEBI" id="CHEBI:30864"/>
        <dbReference type="ChEBI" id="CHEBI:32814"/>
        <dbReference type="EC" id="3.5.2.3"/>
    </reaction>
</comment>
<comment type="similarity">
    <text evidence="2 6">Belongs to the metallo-dependent hydrolases superfamily. DHOase family. Class I DHOase subfamily.</text>
</comment>
<dbReference type="NCBIfam" id="TIGR00857">
    <property type="entry name" value="pyrC_multi"/>
    <property type="match status" value="1"/>
</dbReference>
<gene>
    <name evidence="6 8" type="primary">pyrC</name>
    <name evidence="8" type="ORF">RT761_00274</name>
</gene>
<proteinExistence type="inferred from homology"/>
<feature type="binding site" evidence="6">
    <location>
        <position position="310"/>
    </location>
    <ligand>
        <name>substrate</name>
    </ligand>
</feature>
<dbReference type="InterPro" id="IPR004722">
    <property type="entry name" value="DHOase"/>
</dbReference>
<dbReference type="GO" id="GO:0008270">
    <property type="term" value="F:zinc ion binding"/>
    <property type="evidence" value="ECO:0007669"/>
    <property type="project" value="UniProtKB-UniRule"/>
</dbReference>
<organism evidence="8 9">
    <name type="scientific">Atribacter laminatus</name>
    <dbReference type="NCBI Taxonomy" id="2847778"/>
    <lineage>
        <taxon>Bacteria</taxon>
        <taxon>Pseudomonadati</taxon>
        <taxon>Atribacterota</taxon>
        <taxon>Atribacteria</taxon>
        <taxon>Atribacterales</taxon>
        <taxon>Atribacteraceae</taxon>
        <taxon>Atribacter</taxon>
    </lineage>
</organism>
<dbReference type="InterPro" id="IPR032466">
    <property type="entry name" value="Metal_Hydrolase"/>
</dbReference>
<evidence type="ECO:0000256" key="5">
    <source>
        <dbReference type="ARBA" id="ARBA00022975"/>
    </source>
</evidence>
<feature type="binding site" evidence="6">
    <location>
        <begin position="324"/>
        <end position="325"/>
    </location>
    <ligand>
        <name>substrate</name>
    </ligand>
</feature>
<dbReference type="InterPro" id="IPR006680">
    <property type="entry name" value="Amidohydro-rel"/>
</dbReference>
<dbReference type="PANTHER" id="PTHR43668:SF2">
    <property type="entry name" value="ALLANTOINASE"/>
    <property type="match status" value="1"/>
</dbReference>
<protein>
    <recommendedName>
        <fullName evidence="6">Dihydroorotase</fullName>
        <shortName evidence="6">DHOase</shortName>
        <ecNumber evidence="6">3.5.2.3</ecNumber>
    </recommendedName>
</protein>
<evidence type="ECO:0000259" key="7">
    <source>
        <dbReference type="Pfam" id="PF01979"/>
    </source>
</evidence>
<dbReference type="PANTHER" id="PTHR43668">
    <property type="entry name" value="ALLANTOINASE"/>
    <property type="match status" value="1"/>
</dbReference>
<dbReference type="GO" id="GO:0004038">
    <property type="term" value="F:allantoinase activity"/>
    <property type="evidence" value="ECO:0007669"/>
    <property type="project" value="TreeGrafter"/>
</dbReference>
<dbReference type="InterPro" id="IPR002195">
    <property type="entry name" value="Dihydroorotase_CS"/>
</dbReference>
<feature type="domain" description="Amidohydrolase-related" evidence="7">
    <location>
        <begin position="53"/>
        <end position="423"/>
    </location>
</feature>
<comment type="cofactor">
    <cofactor evidence="6">
        <name>Zn(2+)</name>
        <dbReference type="ChEBI" id="CHEBI:29105"/>
    </cofactor>
    <text evidence="6">Binds 2 Zn(2+) ions per subunit.</text>
</comment>
<dbReference type="InterPro" id="IPR050138">
    <property type="entry name" value="DHOase/Allantoinase_Hydrolase"/>
</dbReference>
<evidence type="ECO:0000313" key="9">
    <source>
        <dbReference type="Proteomes" id="UP000594463"/>
    </source>
</evidence>
<name>A0A7T1AJI9_ATRLM</name>
<dbReference type="KEGG" id="alam:RT761_00274"/>
<dbReference type="AlphaFoldDB" id="A0A7T1AJI9"/>
<dbReference type="PROSITE" id="PS00483">
    <property type="entry name" value="DIHYDROOROTASE_2"/>
    <property type="match status" value="1"/>
</dbReference>
<dbReference type="Gene3D" id="3.20.20.140">
    <property type="entry name" value="Metal-dependent hydrolases"/>
    <property type="match status" value="1"/>
</dbReference>
<feature type="active site" evidence="6">
    <location>
        <position position="306"/>
    </location>
</feature>
<feature type="binding site" evidence="6">
    <location>
        <position position="61"/>
    </location>
    <ligand>
        <name>Zn(2+)</name>
        <dbReference type="ChEBI" id="CHEBI:29105"/>
        <label>1</label>
    </ligand>
</feature>
<dbReference type="EMBL" id="CP065383">
    <property type="protein sequence ID" value="QPM67086.1"/>
    <property type="molecule type" value="Genomic_DNA"/>
</dbReference>
<feature type="binding site" evidence="6">
    <location>
        <position position="233"/>
    </location>
    <ligand>
        <name>Zn(2+)</name>
        <dbReference type="ChEBI" id="CHEBI:29105"/>
        <label>2</label>
    </ligand>
</feature>
<evidence type="ECO:0000256" key="1">
    <source>
        <dbReference type="ARBA" id="ARBA00002368"/>
    </source>
</evidence>
<evidence type="ECO:0000256" key="2">
    <source>
        <dbReference type="ARBA" id="ARBA00010286"/>
    </source>
</evidence>
<dbReference type="Proteomes" id="UP000594463">
    <property type="component" value="Chromosome"/>
</dbReference>
<accession>A0A7T1AJI9</accession>
<dbReference type="GO" id="GO:0006145">
    <property type="term" value="P:purine nucleobase catabolic process"/>
    <property type="evidence" value="ECO:0007669"/>
    <property type="project" value="TreeGrafter"/>
</dbReference>
<dbReference type="UniPathway" id="UPA00070">
    <property type="reaction ID" value="UER00117"/>
</dbReference>
<dbReference type="GO" id="GO:0004151">
    <property type="term" value="F:dihydroorotase activity"/>
    <property type="evidence" value="ECO:0007669"/>
    <property type="project" value="UniProtKB-UniRule"/>
</dbReference>
<dbReference type="GO" id="GO:0005737">
    <property type="term" value="C:cytoplasm"/>
    <property type="evidence" value="ECO:0007669"/>
    <property type="project" value="TreeGrafter"/>
</dbReference>
<dbReference type="RefSeq" id="WP_218112309.1">
    <property type="nucleotide sequence ID" value="NZ_CP065383.1"/>
</dbReference>
<dbReference type="HAMAP" id="MF_00220_B">
    <property type="entry name" value="PyrC_classI_B"/>
    <property type="match status" value="1"/>
</dbReference>
<keyword evidence="6" id="KW-0862">Zinc</keyword>
<feature type="binding site" evidence="6">
    <location>
        <position position="63"/>
    </location>
    <ligand>
        <name>Zn(2+)</name>
        <dbReference type="ChEBI" id="CHEBI:29105"/>
        <label>1</label>
    </ligand>
</feature>
<keyword evidence="4 6" id="KW-0378">Hydrolase</keyword>
<feature type="binding site" evidence="6">
    <location>
        <position position="306"/>
    </location>
    <ligand>
        <name>Zn(2+)</name>
        <dbReference type="ChEBI" id="CHEBI:29105"/>
        <label>1</label>
    </ligand>
</feature>
<evidence type="ECO:0000256" key="4">
    <source>
        <dbReference type="ARBA" id="ARBA00022801"/>
    </source>
</evidence>
<dbReference type="SUPFAM" id="SSF51556">
    <property type="entry name" value="Metallo-dependent hydrolases"/>
    <property type="match status" value="1"/>
</dbReference>
<sequence>MNKLLIKNGTVILPQKDRTIEADVLIDDGVIVQIEPGINDGKAEVINASGCLVGPGFINIHVHFREPGEEKKEDLLSGSRAAIKGGFTSVLCMPNTRPPIDSPLVISYLLSRAREIGLVNVFLTAAISLGLEGKAMTDVGLLKNAGAIALSDDGKCVKDSLLLYRLMTYSKYFHMPIILHEEDTDIAGEGQVNEGKMAFKMGYRSLPKVAEDSIIARDLVLAHSTEALVHFTHLSTAMSVKLIEWFQGQGVKVSSDVTPHHLLLDDQSILQYGNQAKVKPPLRDQTDIVALKEGIQRGVIKILASDHAPHTHEDKEGDFNEAAFGISNLEIAVPLYAKALIEDGIINWLDFWKLLSFNPAQFLGLIKKGSLETGMDADITILDPDTHHEVKVNEFVSKGRNCPFDGWQLKGWPVATIVNGKIMMRPS</sequence>
<evidence type="ECO:0000313" key="8">
    <source>
        <dbReference type="EMBL" id="QPM67086.1"/>
    </source>
</evidence>
<dbReference type="EC" id="3.5.2.3" evidence="6"/>
<dbReference type="Pfam" id="PF01979">
    <property type="entry name" value="Amidohydro_1"/>
    <property type="match status" value="1"/>
</dbReference>
<dbReference type="SUPFAM" id="SSF51338">
    <property type="entry name" value="Composite domain of metallo-dependent hydrolases"/>
    <property type="match status" value="1"/>
</dbReference>
<dbReference type="Gene3D" id="2.30.40.10">
    <property type="entry name" value="Urease, subunit C, domain 1"/>
    <property type="match status" value="1"/>
</dbReference>
<feature type="binding site" evidence="6">
    <location>
        <position position="153"/>
    </location>
    <ligand>
        <name>Zn(2+)</name>
        <dbReference type="ChEBI" id="CHEBI:29105"/>
        <label>2</label>
    </ligand>
</feature>
<evidence type="ECO:0000256" key="6">
    <source>
        <dbReference type="HAMAP-Rule" id="MF_00220"/>
    </source>
</evidence>
<keyword evidence="3 6" id="KW-0479">Metal-binding</keyword>
<comment type="function">
    <text evidence="1 6">Catalyzes the reversible cyclization of carbamoyl aspartate to dihydroorotate.</text>
</comment>
<feature type="binding site" evidence="6">
    <location>
        <position position="153"/>
    </location>
    <ligand>
        <name>Zn(2+)</name>
        <dbReference type="ChEBI" id="CHEBI:29105"/>
        <label>1</label>
    </ligand>
</feature>
<dbReference type="CDD" id="cd01317">
    <property type="entry name" value="DHOase_IIa"/>
    <property type="match status" value="1"/>
</dbReference>
<keyword evidence="5 6" id="KW-0665">Pyrimidine biosynthesis</keyword>
<feature type="binding site" evidence="6">
    <location>
        <position position="180"/>
    </location>
    <ligand>
        <name>Zn(2+)</name>
        <dbReference type="ChEBI" id="CHEBI:29105"/>
        <label>2</label>
    </ligand>
</feature>
<comment type="pathway">
    <text evidence="6">Pyrimidine metabolism; UMP biosynthesis via de novo pathway; (S)-dihydroorotate from bicarbonate: step 3/3.</text>
</comment>
<keyword evidence="9" id="KW-1185">Reference proteome</keyword>
<feature type="binding site" evidence="6">
    <location>
        <begin position="63"/>
        <end position="65"/>
    </location>
    <ligand>
        <name>substrate</name>
    </ligand>
</feature>
<feature type="binding site" evidence="6">
    <location>
        <position position="95"/>
    </location>
    <ligand>
        <name>substrate</name>
    </ligand>
</feature>
<evidence type="ECO:0000256" key="3">
    <source>
        <dbReference type="ARBA" id="ARBA00022723"/>
    </source>
</evidence>
<dbReference type="InterPro" id="IPR011059">
    <property type="entry name" value="Metal-dep_hydrolase_composite"/>
</dbReference>
<comment type="caution">
    <text evidence="6">Lacks conserved residue(s) required for the propagation of feature annotation.</text>
</comment>
<reference evidence="8 9" key="1">
    <citation type="journal article" date="2021" name="Nat. Commun.">
        <title>Isolation of a member of the candidate phylum Atribacteria reveals a unique cell membrane structure.</title>
        <authorList>
            <person name="Taiki K."/>
            <person name="Nobu M.K."/>
            <person name="Kusada H."/>
            <person name="Meng X.-Y."/>
            <person name="Hosoki N."/>
            <person name="Uematsu K."/>
            <person name="Yoshioka H."/>
            <person name="Kamagata Y."/>
            <person name="Tamaki H."/>
        </authorList>
    </citation>
    <scope>NUCLEOTIDE SEQUENCE [LARGE SCALE GENOMIC DNA]</scope>
    <source>
        <strain evidence="8 9">RT761</strain>
    </source>
</reference>